<feature type="transmembrane region" description="Helical" evidence="7">
    <location>
        <begin position="86"/>
        <end position="106"/>
    </location>
</feature>
<evidence type="ECO:0000256" key="2">
    <source>
        <dbReference type="ARBA" id="ARBA00022475"/>
    </source>
</evidence>
<reference evidence="8 9" key="1">
    <citation type="submission" date="2024-04" db="EMBL/GenBank/DDBJ databases">
        <title>Novel species of the genus Ideonella isolated from streams.</title>
        <authorList>
            <person name="Lu H."/>
        </authorList>
    </citation>
    <scope>NUCLEOTIDE SEQUENCE [LARGE SCALE GENOMIC DNA]</scope>
    <source>
        <strain evidence="8 9">DXS29W</strain>
    </source>
</reference>
<evidence type="ECO:0000256" key="7">
    <source>
        <dbReference type="SAM" id="Phobius"/>
    </source>
</evidence>
<keyword evidence="9" id="KW-1185">Reference proteome</keyword>
<dbReference type="Pfam" id="PF03899">
    <property type="entry name" value="ATP-synt_I"/>
    <property type="match status" value="1"/>
</dbReference>
<protein>
    <submittedName>
        <fullName evidence="8">ATP synthase subunit I</fullName>
    </submittedName>
</protein>
<dbReference type="InterPro" id="IPR005598">
    <property type="entry name" value="ATP_synth_I"/>
</dbReference>
<sequence>MGRDRLCPYNPEALPTADSNSAPKSGFRAHQSPSPAAAHVESATPRRARADRWDDEEDEGAKPPFKALTREEAQALSAQNPAVSPWRVVAAQAAVGSVVAVLAWLLMGESSYFWSALYGAGTVVLPSALMARGMTSRLSSMAPGVSAVSFMLWEMVKLGVSVALLVGAPKLVSHLSWPALLVALVVCIKVYWVALSWRGRKTTS</sequence>
<evidence type="ECO:0000313" key="9">
    <source>
        <dbReference type="Proteomes" id="UP001371218"/>
    </source>
</evidence>
<organism evidence="8 9">
    <name type="scientific">Ideonella lacteola</name>
    <dbReference type="NCBI Taxonomy" id="2984193"/>
    <lineage>
        <taxon>Bacteria</taxon>
        <taxon>Pseudomonadati</taxon>
        <taxon>Pseudomonadota</taxon>
        <taxon>Betaproteobacteria</taxon>
        <taxon>Burkholderiales</taxon>
        <taxon>Sphaerotilaceae</taxon>
        <taxon>Ideonella</taxon>
    </lineage>
</organism>
<keyword evidence="3 7" id="KW-0812">Transmembrane</keyword>
<keyword evidence="5 7" id="KW-0472">Membrane</keyword>
<keyword evidence="2" id="KW-1003">Cell membrane</keyword>
<comment type="caution">
    <text evidence="8">The sequence shown here is derived from an EMBL/GenBank/DDBJ whole genome shotgun (WGS) entry which is preliminary data.</text>
</comment>
<evidence type="ECO:0000256" key="3">
    <source>
        <dbReference type="ARBA" id="ARBA00022692"/>
    </source>
</evidence>
<dbReference type="RefSeq" id="WP_341428836.1">
    <property type="nucleotide sequence ID" value="NZ_JBBUTG010000028.1"/>
</dbReference>
<feature type="region of interest" description="Disordered" evidence="6">
    <location>
        <begin position="1"/>
        <end position="65"/>
    </location>
</feature>
<feature type="transmembrane region" description="Helical" evidence="7">
    <location>
        <begin position="112"/>
        <end position="131"/>
    </location>
</feature>
<evidence type="ECO:0000256" key="4">
    <source>
        <dbReference type="ARBA" id="ARBA00022989"/>
    </source>
</evidence>
<gene>
    <name evidence="8" type="ORF">AACH06_26575</name>
</gene>
<keyword evidence="4 7" id="KW-1133">Transmembrane helix</keyword>
<dbReference type="Proteomes" id="UP001371218">
    <property type="component" value="Unassembled WGS sequence"/>
</dbReference>
<feature type="transmembrane region" description="Helical" evidence="7">
    <location>
        <begin position="143"/>
        <end position="169"/>
    </location>
</feature>
<proteinExistence type="predicted"/>
<evidence type="ECO:0000256" key="1">
    <source>
        <dbReference type="ARBA" id="ARBA00004651"/>
    </source>
</evidence>
<name>A0ABU9BZ71_9BURK</name>
<evidence type="ECO:0000313" key="8">
    <source>
        <dbReference type="EMBL" id="MEK8034409.1"/>
    </source>
</evidence>
<evidence type="ECO:0000256" key="5">
    <source>
        <dbReference type="ARBA" id="ARBA00023136"/>
    </source>
</evidence>
<comment type="subcellular location">
    <subcellularLocation>
        <location evidence="1">Cell membrane</location>
        <topology evidence="1">Multi-pass membrane protein</topology>
    </subcellularLocation>
</comment>
<feature type="transmembrane region" description="Helical" evidence="7">
    <location>
        <begin position="175"/>
        <end position="195"/>
    </location>
</feature>
<dbReference type="EMBL" id="JBBUTG010000028">
    <property type="protein sequence ID" value="MEK8034409.1"/>
    <property type="molecule type" value="Genomic_DNA"/>
</dbReference>
<evidence type="ECO:0000256" key="6">
    <source>
        <dbReference type="SAM" id="MobiDB-lite"/>
    </source>
</evidence>
<accession>A0ABU9BZ71</accession>